<dbReference type="GO" id="GO:0022625">
    <property type="term" value="C:cytosolic large ribosomal subunit"/>
    <property type="evidence" value="ECO:0007669"/>
    <property type="project" value="UniProtKB-UniRule"/>
</dbReference>
<dbReference type="GO" id="GO:0019843">
    <property type="term" value="F:rRNA binding"/>
    <property type="evidence" value="ECO:0007669"/>
    <property type="project" value="UniProtKB-UniRule"/>
</dbReference>
<dbReference type="PIRSF" id="PIRSF002162">
    <property type="entry name" value="Ribosomal_L6"/>
    <property type="match status" value="1"/>
</dbReference>
<evidence type="ECO:0000256" key="6">
    <source>
        <dbReference type="ARBA" id="ARBA00023274"/>
    </source>
</evidence>
<evidence type="ECO:0000256" key="9">
    <source>
        <dbReference type="RuleBase" id="RU003870"/>
    </source>
</evidence>
<comment type="subunit">
    <text evidence="2 7">Part of the 50S ribosomal subunit.</text>
</comment>
<dbReference type="PRINTS" id="PR00059">
    <property type="entry name" value="RIBOSOMALL6"/>
</dbReference>
<gene>
    <name evidence="7" type="primary">rplF</name>
    <name evidence="11" type="ORF">ENL26_04355</name>
</gene>
<dbReference type="Pfam" id="PF00347">
    <property type="entry name" value="Ribosomal_L6"/>
    <property type="match status" value="2"/>
</dbReference>
<dbReference type="PANTHER" id="PTHR11655">
    <property type="entry name" value="60S/50S RIBOSOMAL PROTEIN L6/L9"/>
    <property type="match status" value="1"/>
</dbReference>
<evidence type="ECO:0000256" key="1">
    <source>
        <dbReference type="ARBA" id="ARBA00009356"/>
    </source>
</evidence>
<keyword evidence="3 7" id="KW-0699">rRNA-binding</keyword>
<dbReference type="Gene3D" id="3.90.930.12">
    <property type="entry name" value="Ribosomal protein L6, alpha-beta domain"/>
    <property type="match status" value="2"/>
</dbReference>
<dbReference type="GO" id="GO:0003735">
    <property type="term" value="F:structural constituent of ribosome"/>
    <property type="evidence" value="ECO:0007669"/>
    <property type="project" value="UniProtKB-UniRule"/>
</dbReference>
<dbReference type="InterPro" id="IPR036789">
    <property type="entry name" value="Ribosomal_uL6-like_a/b-dom_sf"/>
</dbReference>
<dbReference type="NCBIfam" id="TIGR03654">
    <property type="entry name" value="L6_bact"/>
    <property type="match status" value="1"/>
</dbReference>
<keyword evidence="6 7" id="KW-0687">Ribonucleoprotein</keyword>
<evidence type="ECO:0000256" key="4">
    <source>
        <dbReference type="ARBA" id="ARBA00022884"/>
    </source>
</evidence>
<dbReference type="InterPro" id="IPR019906">
    <property type="entry name" value="Ribosomal_uL6_bac-type"/>
</dbReference>
<evidence type="ECO:0000256" key="3">
    <source>
        <dbReference type="ARBA" id="ARBA00022730"/>
    </source>
</evidence>
<dbReference type="Proteomes" id="UP000886129">
    <property type="component" value="Unassembled WGS sequence"/>
</dbReference>
<evidence type="ECO:0000259" key="10">
    <source>
        <dbReference type="Pfam" id="PF00347"/>
    </source>
</evidence>
<dbReference type="EMBL" id="DRTH01000263">
    <property type="protein sequence ID" value="HHF08977.1"/>
    <property type="molecule type" value="Genomic_DNA"/>
</dbReference>
<comment type="similarity">
    <text evidence="1 7 8">Belongs to the universal ribosomal protein uL6 family.</text>
</comment>
<dbReference type="InterPro" id="IPR000702">
    <property type="entry name" value="Ribosomal_uL6-like"/>
</dbReference>
<dbReference type="PANTHER" id="PTHR11655:SF14">
    <property type="entry name" value="LARGE RIBOSOMAL SUBUNIT PROTEIN UL6M"/>
    <property type="match status" value="1"/>
</dbReference>
<accession>A0A7C5DVK9</accession>
<comment type="function">
    <text evidence="7 9">This protein binds to the 23S rRNA, and is important in its secondary structure. It is located near the subunit interface in the base of the L7/L12 stalk, and near the tRNA binding site of the peptidyltransferase center.</text>
</comment>
<keyword evidence="4 7" id="KW-0694">RNA-binding</keyword>
<dbReference type="SUPFAM" id="SSF56053">
    <property type="entry name" value="Ribosomal protein L6"/>
    <property type="match status" value="2"/>
</dbReference>
<keyword evidence="5 7" id="KW-0689">Ribosomal protein</keyword>
<evidence type="ECO:0000256" key="5">
    <source>
        <dbReference type="ARBA" id="ARBA00022980"/>
    </source>
</evidence>
<feature type="domain" description="Large ribosomal subunit protein uL6 alpha-beta" evidence="10">
    <location>
        <begin position="97"/>
        <end position="171"/>
    </location>
</feature>
<evidence type="ECO:0000313" key="11">
    <source>
        <dbReference type="EMBL" id="HHF08977.1"/>
    </source>
</evidence>
<comment type="caution">
    <text evidence="11">The sequence shown here is derived from an EMBL/GenBank/DDBJ whole genome shotgun (WGS) entry which is preliminary data.</text>
</comment>
<protein>
    <recommendedName>
        <fullName evidence="7">Large ribosomal subunit protein uL6</fullName>
    </recommendedName>
</protein>
<dbReference type="FunFam" id="3.90.930.12:FF:000001">
    <property type="entry name" value="50S ribosomal protein L6"/>
    <property type="match status" value="1"/>
</dbReference>
<dbReference type="AlphaFoldDB" id="A0A7C5DVK9"/>
<evidence type="ECO:0000256" key="7">
    <source>
        <dbReference type="HAMAP-Rule" id="MF_01365"/>
    </source>
</evidence>
<proteinExistence type="inferred from homology"/>
<sequence>MSRLAKKPLQIPSGVEVKVEDNTVTVKGPKGTLKQDLLPYVKIDVEDGNVWVRRNEDILIRKSQVKILKSFQGTYWSLIRNMIEGVTKGFEKQLEIVGVGYRAQMQGNKISLQLGYAHPVVIEPPEGVTVEVPNPASIIVRGIDKQAVGQFAALIRSWRKPNVYSGKGIRYKGEFVRQKEGKKA</sequence>
<evidence type="ECO:0000256" key="8">
    <source>
        <dbReference type="RuleBase" id="RU003869"/>
    </source>
</evidence>
<dbReference type="FunFam" id="3.90.930.12:FF:000002">
    <property type="entry name" value="50S ribosomal protein L6"/>
    <property type="match status" value="1"/>
</dbReference>
<evidence type="ECO:0000256" key="2">
    <source>
        <dbReference type="ARBA" id="ARBA00011838"/>
    </source>
</evidence>
<dbReference type="HAMAP" id="MF_01365_B">
    <property type="entry name" value="Ribosomal_uL6_B"/>
    <property type="match status" value="1"/>
</dbReference>
<dbReference type="InterPro" id="IPR020040">
    <property type="entry name" value="Ribosomal_uL6_a/b-dom"/>
</dbReference>
<name>A0A7C5DVK9_9BACT</name>
<organism evidence="11">
    <name type="scientific">Kosmotoga arenicorallina</name>
    <dbReference type="NCBI Taxonomy" id="688066"/>
    <lineage>
        <taxon>Bacteria</taxon>
        <taxon>Thermotogati</taxon>
        <taxon>Thermotogota</taxon>
        <taxon>Thermotogae</taxon>
        <taxon>Kosmotogales</taxon>
        <taxon>Kosmotogaceae</taxon>
        <taxon>Kosmotoga</taxon>
    </lineage>
</organism>
<reference evidence="11" key="1">
    <citation type="journal article" date="2020" name="mSystems">
        <title>Genome- and Community-Level Interaction Insights into Carbon Utilization and Element Cycling Functions of Hydrothermarchaeota in Hydrothermal Sediment.</title>
        <authorList>
            <person name="Zhou Z."/>
            <person name="Liu Y."/>
            <person name="Xu W."/>
            <person name="Pan J."/>
            <person name="Luo Z.H."/>
            <person name="Li M."/>
        </authorList>
    </citation>
    <scope>NUCLEOTIDE SEQUENCE [LARGE SCALE GENOMIC DNA]</scope>
    <source>
        <strain evidence="11">HyVt-80</strain>
    </source>
</reference>
<feature type="domain" description="Large ribosomal subunit protein uL6 alpha-beta" evidence="10">
    <location>
        <begin position="11"/>
        <end position="89"/>
    </location>
</feature>
<dbReference type="GO" id="GO:0002181">
    <property type="term" value="P:cytoplasmic translation"/>
    <property type="evidence" value="ECO:0007669"/>
    <property type="project" value="TreeGrafter"/>
</dbReference>